<proteinExistence type="predicted"/>
<evidence type="ECO:0000313" key="1">
    <source>
        <dbReference type="EMBL" id="WNM61161.1"/>
    </source>
</evidence>
<sequence>MRNILYICTKNKYDWNTFIPETDSAVSEMDPTVLLLQNGLDLQHVPTSNVCVLCNEGEREEDSRSYEPISYQGFLEKIFLADLALVI</sequence>
<keyword evidence="2" id="KW-1185">Reference proteome</keyword>
<organism evidence="1 2">
    <name type="scientific">Candidatus Nitrospira neomarina</name>
    <dbReference type="NCBI Taxonomy" id="3020899"/>
    <lineage>
        <taxon>Bacteria</taxon>
        <taxon>Pseudomonadati</taxon>
        <taxon>Nitrospirota</taxon>
        <taxon>Nitrospiria</taxon>
        <taxon>Nitrospirales</taxon>
        <taxon>Nitrospiraceae</taxon>
        <taxon>Nitrospira</taxon>
    </lineage>
</organism>
<accession>A0AA96GG52</accession>
<dbReference type="EMBL" id="CP116968">
    <property type="protein sequence ID" value="WNM61161.1"/>
    <property type="molecule type" value="Genomic_DNA"/>
</dbReference>
<dbReference type="AlphaFoldDB" id="A0AA96GG52"/>
<protein>
    <submittedName>
        <fullName evidence="1">Uncharacterized protein</fullName>
    </submittedName>
</protein>
<dbReference type="RefSeq" id="WP_312742912.1">
    <property type="nucleotide sequence ID" value="NZ_CP116968.1"/>
</dbReference>
<gene>
    <name evidence="1" type="ORF">PQG83_15560</name>
</gene>
<name>A0AA96GG52_9BACT</name>
<evidence type="ECO:0000313" key="2">
    <source>
        <dbReference type="Proteomes" id="UP001302494"/>
    </source>
</evidence>
<reference evidence="1 2" key="1">
    <citation type="submission" date="2023-01" db="EMBL/GenBank/DDBJ databases">
        <title>Cultivation and genomic characterization of new, ubiquitous marine nitrite-oxidizing bacteria from the Nitrospirales.</title>
        <authorList>
            <person name="Mueller A.J."/>
            <person name="Daebeler A."/>
            <person name="Herbold C.W."/>
            <person name="Kirkegaard R.H."/>
            <person name="Daims H."/>
        </authorList>
    </citation>
    <scope>NUCLEOTIDE SEQUENCE [LARGE SCALE GENOMIC DNA]</scope>
    <source>
        <strain evidence="1 2">DK</strain>
    </source>
</reference>
<dbReference type="Proteomes" id="UP001302494">
    <property type="component" value="Chromosome"/>
</dbReference>
<dbReference type="KEGG" id="nneo:PQG83_15560"/>